<proteinExistence type="inferred from homology"/>
<name>A0A0U3APN2_9ALTE</name>
<evidence type="ECO:0000256" key="1">
    <source>
        <dbReference type="ARBA" id="ARBA00009477"/>
    </source>
</evidence>
<organism evidence="2 3">
    <name type="scientific">Lacimicrobium alkaliphilum</name>
    <dbReference type="NCBI Taxonomy" id="1526571"/>
    <lineage>
        <taxon>Bacteria</taxon>
        <taxon>Pseudomonadati</taxon>
        <taxon>Pseudomonadota</taxon>
        <taxon>Gammaproteobacteria</taxon>
        <taxon>Alteromonadales</taxon>
        <taxon>Alteromonadaceae</taxon>
        <taxon>Lacimicrobium</taxon>
    </lineage>
</organism>
<gene>
    <name evidence="2" type="ORF">AT746_17375</name>
</gene>
<keyword evidence="3" id="KW-1185">Reference proteome</keyword>
<accession>A0A0U3APN2</accession>
<dbReference type="SUPFAM" id="SSF111369">
    <property type="entry name" value="HlyD-like secretion proteins"/>
    <property type="match status" value="1"/>
</dbReference>
<protein>
    <submittedName>
        <fullName evidence="2">Hemolysin secretion protein D</fullName>
    </submittedName>
</protein>
<evidence type="ECO:0000313" key="2">
    <source>
        <dbReference type="EMBL" id="ALS99858.1"/>
    </source>
</evidence>
<dbReference type="Gene3D" id="2.40.30.170">
    <property type="match status" value="1"/>
</dbReference>
<sequence length="382" mass="41355">MHLPVQRRTLALLAVIVPLLVLLVYVALRTGPLSPVPVTEARVESREIHPALFGIGTVEARYTYKIGPTFAGRVGQLVAQVGDYVQAGDVLGEMEPVDLEDRVRSQEAAVKRVEAAITEAIARHTFAQTQARRYEDLYAARSVSEEALTIKRQELAIAEAVLAAARADLARAHSEHDALVAQRRSLYLIAPVDGVVTQRSADPGTTVVAGQAVVELIDPDSLWINVRFDQVSAAGLAADLPATIVLHSQNGQGFSGRVQRVEMKADAVTEEILAKVIFDQIPLPLPRLGELAEVMVDLPALPASPLIPNAAIQRQGNQSGVWQIINDKPVFIPVILGRSELDGDVQVLEGIEEGDRIIVYSEKALDAHSRIHLVDRIPGVSK</sequence>
<dbReference type="GO" id="GO:1990281">
    <property type="term" value="C:efflux pump complex"/>
    <property type="evidence" value="ECO:0007669"/>
    <property type="project" value="TreeGrafter"/>
</dbReference>
<comment type="similarity">
    <text evidence="1">Belongs to the membrane fusion protein (MFP) (TC 8.A.1) family.</text>
</comment>
<dbReference type="InterPro" id="IPR006143">
    <property type="entry name" value="RND_pump_MFP"/>
</dbReference>
<dbReference type="NCBIfam" id="TIGR01730">
    <property type="entry name" value="RND_mfp"/>
    <property type="match status" value="1"/>
</dbReference>
<dbReference type="EMBL" id="CP013650">
    <property type="protein sequence ID" value="ALS99858.1"/>
    <property type="molecule type" value="Genomic_DNA"/>
</dbReference>
<reference evidence="2 3" key="1">
    <citation type="submission" date="2015-12" db="EMBL/GenBank/DDBJ databases">
        <title>Complete genome of Lacimicrobium alkaliphilum KCTC 32984.</title>
        <authorList>
            <person name="Kim S.-G."/>
            <person name="Lee Y.-J."/>
        </authorList>
    </citation>
    <scope>NUCLEOTIDE SEQUENCE [LARGE SCALE GENOMIC DNA]</scope>
    <source>
        <strain evidence="2 3">YelD216</strain>
    </source>
</reference>
<dbReference type="Proteomes" id="UP000068447">
    <property type="component" value="Chromosome"/>
</dbReference>
<dbReference type="Gene3D" id="1.10.287.470">
    <property type="entry name" value="Helix hairpin bin"/>
    <property type="match status" value="1"/>
</dbReference>
<dbReference type="KEGG" id="lal:AT746_17375"/>
<dbReference type="GO" id="GO:0015562">
    <property type="term" value="F:efflux transmembrane transporter activity"/>
    <property type="evidence" value="ECO:0007669"/>
    <property type="project" value="TreeGrafter"/>
</dbReference>
<dbReference type="AlphaFoldDB" id="A0A0U3APN2"/>
<dbReference type="Gene3D" id="2.40.50.100">
    <property type="match status" value="1"/>
</dbReference>
<dbReference type="STRING" id="1526571.AT746_17375"/>
<dbReference type="RefSeq" id="WP_062483031.1">
    <property type="nucleotide sequence ID" value="NZ_CP013650.1"/>
</dbReference>
<dbReference type="PANTHER" id="PTHR30469">
    <property type="entry name" value="MULTIDRUG RESISTANCE PROTEIN MDTA"/>
    <property type="match status" value="1"/>
</dbReference>
<dbReference type="PANTHER" id="PTHR30469:SF15">
    <property type="entry name" value="HLYD FAMILY OF SECRETION PROTEINS"/>
    <property type="match status" value="1"/>
</dbReference>
<dbReference type="Gene3D" id="2.40.420.20">
    <property type="match status" value="1"/>
</dbReference>
<evidence type="ECO:0000313" key="3">
    <source>
        <dbReference type="Proteomes" id="UP000068447"/>
    </source>
</evidence>